<name>A0ABV2JSI8_9GAMM</name>
<dbReference type="PANTHER" id="PTHR39337">
    <property type="entry name" value="BLR5642 PROTEIN"/>
    <property type="match status" value="1"/>
</dbReference>
<dbReference type="Proteomes" id="UP001549184">
    <property type="component" value="Unassembled WGS sequence"/>
</dbReference>
<keyword evidence="2" id="KW-1185">Reference proteome</keyword>
<dbReference type="InterPro" id="IPR014519">
    <property type="entry name" value="UCP024492"/>
</dbReference>
<dbReference type="InterPro" id="IPR007438">
    <property type="entry name" value="DUF488"/>
</dbReference>
<accession>A0ABV2JSI8</accession>
<dbReference type="PIRSF" id="PIRSF024492">
    <property type="entry name" value="UCP024492"/>
    <property type="match status" value="1"/>
</dbReference>
<comment type="caution">
    <text evidence="1">The sequence shown here is derived from an EMBL/GenBank/DDBJ whole genome shotgun (WGS) entry which is preliminary data.</text>
</comment>
<evidence type="ECO:0000313" key="2">
    <source>
        <dbReference type="Proteomes" id="UP001549184"/>
    </source>
</evidence>
<organism evidence="1 2">
    <name type="scientific">Dyella japonica</name>
    <dbReference type="NCBI Taxonomy" id="231455"/>
    <lineage>
        <taxon>Bacteria</taxon>
        <taxon>Pseudomonadati</taxon>
        <taxon>Pseudomonadota</taxon>
        <taxon>Gammaproteobacteria</taxon>
        <taxon>Lysobacterales</taxon>
        <taxon>Rhodanobacteraceae</taxon>
        <taxon>Dyella</taxon>
    </lineage>
</organism>
<dbReference type="PANTHER" id="PTHR39337:SF1">
    <property type="entry name" value="BLR5642 PROTEIN"/>
    <property type="match status" value="1"/>
</dbReference>
<sequence>MTLPFFTIGHSNRSLDEFIALLGDAGVERVVDVRAFPRSRTNPQFNESTLPDALSAFGLSYEHLAALGGRRSKATPVPAEINGFWTNLSFHNYADYALSENFRTGLEHLIAEGRKRRCAIMCSEAVWWRCHRRIIADYLIARDQPVFHILGKGHVDAARLTEGAEIQAEGRVIYPTDGLPTGRLFP</sequence>
<reference evidence="1 2" key="1">
    <citation type="submission" date="2024-06" db="EMBL/GenBank/DDBJ databases">
        <title>Sorghum-associated microbial communities from plants grown in Nebraska, USA.</title>
        <authorList>
            <person name="Schachtman D."/>
        </authorList>
    </citation>
    <scope>NUCLEOTIDE SEQUENCE [LARGE SCALE GENOMIC DNA]</scope>
    <source>
        <strain evidence="1 2">1073</strain>
    </source>
</reference>
<dbReference type="RefSeq" id="WP_354013228.1">
    <property type="nucleotide sequence ID" value="NZ_JBEPMU010000002.1"/>
</dbReference>
<dbReference type="EMBL" id="JBEPMU010000002">
    <property type="protein sequence ID" value="MET3651795.1"/>
    <property type="molecule type" value="Genomic_DNA"/>
</dbReference>
<gene>
    <name evidence="1" type="ORF">ABIC75_001517</name>
</gene>
<protein>
    <submittedName>
        <fullName evidence="1">Uncharacterized protein (DUF488 family)</fullName>
    </submittedName>
</protein>
<proteinExistence type="predicted"/>
<dbReference type="Pfam" id="PF04343">
    <property type="entry name" value="DUF488"/>
    <property type="match status" value="1"/>
</dbReference>
<evidence type="ECO:0000313" key="1">
    <source>
        <dbReference type="EMBL" id="MET3651795.1"/>
    </source>
</evidence>